<gene>
    <name evidence="9" type="ORF">K444DRAFT_538848</name>
</gene>
<organism evidence="9 10">
    <name type="scientific">Hyaloscypha bicolor E</name>
    <dbReference type="NCBI Taxonomy" id="1095630"/>
    <lineage>
        <taxon>Eukaryota</taxon>
        <taxon>Fungi</taxon>
        <taxon>Dikarya</taxon>
        <taxon>Ascomycota</taxon>
        <taxon>Pezizomycotina</taxon>
        <taxon>Leotiomycetes</taxon>
        <taxon>Helotiales</taxon>
        <taxon>Hyaloscyphaceae</taxon>
        <taxon>Hyaloscypha</taxon>
        <taxon>Hyaloscypha bicolor</taxon>
    </lineage>
</organism>
<dbReference type="Gene3D" id="3.40.50.80">
    <property type="entry name" value="Nucleotide-binding domain of ferredoxin-NADP reductase (FNR) module"/>
    <property type="match status" value="1"/>
</dbReference>
<proteinExistence type="predicted"/>
<dbReference type="RefSeq" id="XP_024732255.1">
    <property type="nucleotide sequence ID" value="XM_024875573.1"/>
</dbReference>
<evidence type="ECO:0000256" key="6">
    <source>
        <dbReference type="ARBA" id="ARBA00023136"/>
    </source>
</evidence>
<evidence type="ECO:0000259" key="8">
    <source>
        <dbReference type="PROSITE" id="PS51384"/>
    </source>
</evidence>
<keyword evidence="2" id="KW-0813">Transport</keyword>
<evidence type="ECO:0000256" key="2">
    <source>
        <dbReference type="ARBA" id="ARBA00022448"/>
    </source>
</evidence>
<evidence type="ECO:0000313" key="10">
    <source>
        <dbReference type="Proteomes" id="UP000235371"/>
    </source>
</evidence>
<keyword evidence="4 7" id="KW-1133">Transmembrane helix</keyword>
<dbReference type="EMBL" id="KZ613856">
    <property type="protein sequence ID" value="PMD55351.1"/>
    <property type="molecule type" value="Genomic_DNA"/>
</dbReference>
<keyword evidence="5" id="KW-0406">Ion transport</keyword>
<dbReference type="Pfam" id="PF08022">
    <property type="entry name" value="FAD_binding_8"/>
    <property type="match status" value="1"/>
</dbReference>
<dbReference type="STRING" id="1095630.A0A2J6SX81"/>
<keyword evidence="6 7" id="KW-0472">Membrane</keyword>
<dbReference type="OrthoDB" id="4494341at2759"/>
<dbReference type="Proteomes" id="UP000235371">
    <property type="component" value="Unassembled WGS sequence"/>
</dbReference>
<feature type="transmembrane region" description="Helical" evidence="7">
    <location>
        <begin position="217"/>
        <end position="239"/>
    </location>
</feature>
<feature type="transmembrane region" description="Helical" evidence="7">
    <location>
        <begin position="132"/>
        <end position="151"/>
    </location>
</feature>
<feature type="transmembrane region" description="Helical" evidence="7">
    <location>
        <begin position="95"/>
        <end position="120"/>
    </location>
</feature>
<evidence type="ECO:0000256" key="1">
    <source>
        <dbReference type="ARBA" id="ARBA00004141"/>
    </source>
</evidence>
<dbReference type="InterPro" id="IPR051410">
    <property type="entry name" value="Ferric/Cupric_Reductase"/>
</dbReference>
<accession>A0A2J6SX81</accession>
<dbReference type="PANTHER" id="PTHR32361">
    <property type="entry name" value="FERRIC/CUPRIC REDUCTASE TRANSMEMBRANE COMPONENT"/>
    <property type="match status" value="1"/>
</dbReference>
<feature type="transmembrane region" description="Helical" evidence="7">
    <location>
        <begin position="163"/>
        <end position="182"/>
    </location>
</feature>
<comment type="subcellular location">
    <subcellularLocation>
        <location evidence="1">Membrane</location>
        <topology evidence="1">Multi-pass membrane protein</topology>
    </subcellularLocation>
</comment>
<dbReference type="InterPro" id="IPR039261">
    <property type="entry name" value="FNR_nucleotide-bd"/>
</dbReference>
<evidence type="ECO:0000256" key="4">
    <source>
        <dbReference type="ARBA" id="ARBA00022989"/>
    </source>
</evidence>
<dbReference type="PANTHER" id="PTHR32361:SF26">
    <property type="entry name" value="FAD-BINDING 8 DOMAIN-CONTAINING PROTEIN-RELATED"/>
    <property type="match status" value="1"/>
</dbReference>
<protein>
    <recommendedName>
        <fullName evidence="8">FAD-binding FR-type domain-containing protein</fullName>
    </recommendedName>
</protein>
<sequence length="410" mass="45926">MDIATLGYAIAAGGTLLVLVLVNFLPLLPRPISFARPFFRRASRILRYRYLVDRHRFLGPWTFADVIIQVMYIGINSFCLGFRVPSIAAAGIRAGNLSMLTLILLFLGPHLSFLADIIGVSLSTFQQIHRSAGLMSLGLVVFHTLVIFASRTAFAVQGRKNKFAIVAGSALGFIVILSWPPLRKRFYEVFLRLHQLLSAIIAASILLHVPPTLLPQMYFYIATAGTFVVTLTLEAWIWLFRNGVLANKMPTVGEIFIYPEGDKKSPFQMTIWLEKPLEIKPPQHINIWIPSLGIRYLLQSHPFIVTSWTGKKPTSLELLIEPRHGLTRRLQSLAVPKIGYTGGLGRVLFTGPHGISVPVDQYEYVFMVASGYGIIPHLPLLERLVQGALAHEVRARRIRLVWELEDIGKS</sequence>
<dbReference type="InterPro" id="IPR017927">
    <property type="entry name" value="FAD-bd_FR_type"/>
</dbReference>
<dbReference type="GO" id="GO:0000293">
    <property type="term" value="F:ferric-chelate reductase activity"/>
    <property type="evidence" value="ECO:0007669"/>
    <property type="project" value="TreeGrafter"/>
</dbReference>
<dbReference type="PROSITE" id="PS51384">
    <property type="entry name" value="FAD_FR"/>
    <property type="match status" value="1"/>
</dbReference>
<dbReference type="GeneID" id="36583653"/>
<dbReference type="CDD" id="cd06186">
    <property type="entry name" value="NOX_Duox_like_FAD_NADP"/>
    <property type="match status" value="1"/>
</dbReference>
<dbReference type="GO" id="GO:0006879">
    <property type="term" value="P:intracellular iron ion homeostasis"/>
    <property type="evidence" value="ECO:0007669"/>
    <property type="project" value="TreeGrafter"/>
</dbReference>
<reference evidence="9 10" key="1">
    <citation type="submission" date="2016-04" db="EMBL/GenBank/DDBJ databases">
        <title>A degradative enzymes factory behind the ericoid mycorrhizal symbiosis.</title>
        <authorList>
            <consortium name="DOE Joint Genome Institute"/>
            <person name="Martino E."/>
            <person name="Morin E."/>
            <person name="Grelet G."/>
            <person name="Kuo A."/>
            <person name="Kohler A."/>
            <person name="Daghino S."/>
            <person name="Barry K."/>
            <person name="Choi C."/>
            <person name="Cichocki N."/>
            <person name="Clum A."/>
            <person name="Copeland A."/>
            <person name="Hainaut M."/>
            <person name="Haridas S."/>
            <person name="Labutti K."/>
            <person name="Lindquist E."/>
            <person name="Lipzen A."/>
            <person name="Khouja H.-R."/>
            <person name="Murat C."/>
            <person name="Ohm R."/>
            <person name="Olson A."/>
            <person name="Spatafora J."/>
            <person name="Veneault-Fourrey C."/>
            <person name="Henrissat B."/>
            <person name="Grigoriev I."/>
            <person name="Martin F."/>
            <person name="Perotto S."/>
        </authorList>
    </citation>
    <scope>NUCLEOTIDE SEQUENCE [LARGE SCALE GENOMIC DNA]</scope>
    <source>
        <strain evidence="9 10">E</strain>
    </source>
</reference>
<evidence type="ECO:0000256" key="5">
    <source>
        <dbReference type="ARBA" id="ARBA00023065"/>
    </source>
</evidence>
<dbReference type="GO" id="GO:0015677">
    <property type="term" value="P:copper ion import"/>
    <property type="evidence" value="ECO:0007669"/>
    <property type="project" value="TreeGrafter"/>
</dbReference>
<dbReference type="InterPro" id="IPR013112">
    <property type="entry name" value="FAD-bd_8"/>
</dbReference>
<dbReference type="AlphaFoldDB" id="A0A2J6SX81"/>
<name>A0A2J6SX81_9HELO</name>
<dbReference type="InParanoid" id="A0A2J6SX81"/>
<evidence type="ECO:0000313" key="9">
    <source>
        <dbReference type="EMBL" id="PMD55351.1"/>
    </source>
</evidence>
<feature type="transmembrane region" description="Helical" evidence="7">
    <location>
        <begin position="57"/>
        <end position="75"/>
    </location>
</feature>
<dbReference type="Pfam" id="PF01794">
    <property type="entry name" value="Ferric_reduct"/>
    <property type="match status" value="1"/>
</dbReference>
<evidence type="ECO:0000256" key="3">
    <source>
        <dbReference type="ARBA" id="ARBA00022692"/>
    </source>
</evidence>
<evidence type="ECO:0000256" key="7">
    <source>
        <dbReference type="SAM" id="Phobius"/>
    </source>
</evidence>
<feature type="domain" description="FAD-binding FR-type" evidence="8">
    <location>
        <begin position="194"/>
        <end position="359"/>
    </location>
</feature>
<keyword evidence="10" id="KW-1185">Reference proteome</keyword>
<dbReference type="InterPro" id="IPR013130">
    <property type="entry name" value="Fe3_Rdtase_TM_dom"/>
</dbReference>
<dbReference type="GO" id="GO:0006826">
    <property type="term" value="P:iron ion transport"/>
    <property type="evidence" value="ECO:0007669"/>
    <property type="project" value="TreeGrafter"/>
</dbReference>
<keyword evidence="3 7" id="KW-0812">Transmembrane</keyword>
<feature type="transmembrane region" description="Helical" evidence="7">
    <location>
        <begin position="6"/>
        <end position="28"/>
    </location>
</feature>
<dbReference type="GO" id="GO:0005886">
    <property type="term" value="C:plasma membrane"/>
    <property type="evidence" value="ECO:0007669"/>
    <property type="project" value="TreeGrafter"/>
</dbReference>